<evidence type="ECO:0000259" key="1">
    <source>
        <dbReference type="Pfam" id="PF14206"/>
    </source>
</evidence>
<sequence>MSSRYPCPCCGHRGLDEIPGSYSICPVCFWRGYHPLLLPGKALPNDAAQGADRCGDGSPLRHCRLLHGRGRRQ</sequence>
<dbReference type="EMBL" id="CP108090">
    <property type="protein sequence ID" value="WUQ12636.1"/>
    <property type="molecule type" value="Genomic_DNA"/>
</dbReference>
<proteinExistence type="predicted"/>
<keyword evidence="3" id="KW-1185">Reference proteome</keyword>
<feature type="domain" description="Cysteine-rich CPCC" evidence="1">
    <location>
        <begin position="5"/>
        <end position="31"/>
    </location>
</feature>
<evidence type="ECO:0000313" key="3">
    <source>
        <dbReference type="Proteomes" id="UP001432039"/>
    </source>
</evidence>
<reference evidence="2" key="1">
    <citation type="submission" date="2022-10" db="EMBL/GenBank/DDBJ databases">
        <title>The complete genomes of actinobacterial strains from the NBC collection.</title>
        <authorList>
            <person name="Joergensen T.S."/>
            <person name="Alvarez Arevalo M."/>
            <person name="Sterndorff E.B."/>
            <person name="Faurdal D."/>
            <person name="Vuksanovic O."/>
            <person name="Mourched A.-S."/>
            <person name="Charusanti P."/>
            <person name="Shaw S."/>
            <person name="Blin K."/>
            <person name="Weber T."/>
        </authorList>
    </citation>
    <scope>NUCLEOTIDE SEQUENCE</scope>
    <source>
        <strain evidence="2">NBC_00248</strain>
    </source>
</reference>
<dbReference type="Pfam" id="PF14206">
    <property type="entry name" value="Cys_rich_CPCC"/>
    <property type="match status" value="1"/>
</dbReference>
<protein>
    <submittedName>
        <fullName evidence="2">CPCC family cysteine-rich protein</fullName>
    </submittedName>
</protein>
<name>A0ABZ1TD22_STRVG</name>
<organism evidence="2 3">
    <name type="scientific">Streptomyces virginiae</name>
    <name type="common">Streptomyces cinnamonensis</name>
    <dbReference type="NCBI Taxonomy" id="1961"/>
    <lineage>
        <taxon>Bacteria</taxon>
        <taxon>Bacillati</taxon>
        <taxon>Actinomycetota</taxon>
        <taxon>Actinomycetes</taxon>
        <taxon>Kitasatosporales</taxon>
        <taxon>Streptomycetaceae</taxon>
        <taxon>Streptomyces</taxon>
    </lineage>
</organism>
<accession>A0ABZ1TD22</accession>
<dbReference type="Proteomes" id="UP001432039">
    <property type="component" value="Chromosome"/>
</dbReference>
<gene>
    <name evidence="2" type="ORF">OG517_15005</name>
</gene>
<dbReference type="InterPro" id="IPR025983">
    <property type="entry name" value="Cys_rich_CPCC"/>
</dbReference>
<dbReference type="RefSeq" id="WP_328961849.1">
    <property type="nucleotide sequence ID" value="NZ_CP108090.1"/>
</dbReference>
<evidence type="ECO:0000313" key="2">
    <source>
        <dbReference type="EMBL" id="WUQ12636.1"/>
    </source>
</evidence>